<comment type="caution">
    <text evidence="2">The sequence shown here is derived from an EMBL/GenBank/DDBJ whole genome shotgun (WGS) entry which is preliminary data.</text>
</comment>
<dbReference type="Proteomes" id="UP001499987">
    <property type="component" value="Unassembled WGS sequence"/>
</dbReference>
<evidence type="ECO:0000313" key="3">
    <source>
        <dbReference type="Proteomes" id="UP001499987"/>
    </source>
</evidence>
<dbReference type="RefSeq" id="WP_344628068.1">
    <property type="nucleotide sequence ID" value="NZ_BAAALD010000136.1"/>
</dbReference>
<sequence>MTCADHRAAISAQLDGEAPADGRGAHCADCAEWLAAARRLQALTRAAEGPSPEWTGRLLGSLGLGPAVAGEAEGTDGTSHGGS</sequence>
<protein>
    <submittedName>
        <fullName evidence="2">Uncharacterized protein</fullName>
    </submittedName>
</protein>
<organism evidence="2 3">
    <name type="scientific">Kitasatospora arboriphila</name>
    <dbReference type="NCBI Taxonomy" id="258052"/>
    <lineage>
        <taxon>Bacteria</taxon>
        <taxon>Bacillati</taxon>
        <taxon>Actinomycetota</taxon>
        <taxon>Actinomycetes</taxon>
        <taxon>Kitasatosporales</taxon>
        <taxon>Streptomycetaceae</taxon>
        <taxon>Kitasatospora</taxon>
    </lineage>
</organism>
<reference evidence="3" key="1">
    <citation type="journal article" date="2019" name="Int. J. Syst. Evol. Microbiol.">
        <title>The Global Catalogue of Microorganisms (GCM) 10K type strain sequencing project: providing services to taxonomists for standard genome sequencing and annotation.</title>
        <authorList>
            <consortium name="The Broad Institute Genomics Platform"/>
            <consortium name="The Broad Institute Genome Sequencing Center for Infectious Disease"/>
            <person name="Wu L."/>
            <person name="Ma J."/>
        </authorList>
    </citation>
    <scope>NUCLEOTIDE SEQUENCE [LARGE SCALE GENOMIC DNA]</scope>
    <source>
        <strain evidence="3">JCM 13002</strain>
    </source>
</reference>
<proteinExistence type="predicted"/>
<dbReference type="EMBL" id="BAAALD010000136">
    <property type="protein sequence ID" value="GAA1123204.1"/>
    <property type="molecule type" value="Genomic_DNA"/>
</dbReference>
<gene>
    <name evidence="2" type="ORF">GCM10009663_73110</name>
</gene>
<evidence type="ECO:0000313" key="2">
    <source>
        <dbReference type="EMBL" id="GAA1123204.1"/>
    </source>
</evidence>
<keyword evidence="3" id="KW-1185">Reference proteome</keyword>
<name>A0ABP4ETC6_9ACTN</name>
<accession>A0ABP4ETC6</accession>
<evidence type="ECO:0000256" key="1">
    <source>
        <dbReference type="SAM" id="MobiDB-lite"/>
    </source>
</evidence>
<feature type="region of interest" description="Disordered" evidence="1">
    <location>
        <begin position="46"/>
        <end position="83"/>
    </location>
</feature>